<dbReference type="InterPro" id="IPR011123">
    <property type="entry name" value="Y_Y_Y"/>
</dbReference>
<dbReference type="InterPro" id="IPR036097">
    <property type="entry name" value="HisK_dim/P_sf"/>
</dbReference>
<comment type="caution">
    <text evidence="11">The sequence shown here is derived from an EMBL/GenBank/DDBJ whole genome shotgun (WGS) entry which is preliminary data.</text>
</comment>
<dbReference type="Pfam" id="PF07495">
    <property type="entry name" value="Y_Y_Y"/>
    <property type="match status" value="1"/>
</dbReference>
<reference evidence="12" key="1">
    <citation type="journal article" date="2019" name="Int. J. Syst. Evol. Microbiol.">
        <title>The Global Catalogue of Microorganisms (GCM) 10K type strain sequencing project: providing services to taxonomists for standard genome sequencing and annotation.</title>
        <authorList>
            <consortium name="The Broad Institute Genomics Platform"/>
            <consortium name="The Broad Institute Genome Sequencing Center for Infectious Disease"/>
            <person name="Wu L."/>
            <person name="Ma J."/>
        </authorList>
    </citation>
    <scope>NUCLEOTIDE SEQUENCE [LARGE SCALE GENOMIC DNA]</scope>
    <source>
        <strain evidence="12">KCTC 42217</strain>
    </source>
</reference>
<dbReference type="InterPro" id="IPR036890">
    <property type="entry name" value="HATPase_C_sf"/>
</dbReference>
<feature type="domain" description="Response regulatory" evidence="10">
    <location>
        <begin position="1103"/>
        <end position="1218"/>
    </location>
</feature>
<keyword evidence="12" id="KW-1185">Reference proteome</keyword>
<sequence length="1355" mass="154629">MMRFLLGVIAVVFFISDNARAQKHNLFFKRITKDEGLSSNKVLCITQDQTGFMWFGTEDGLTRFDGANFLIYRHDPKNKFSLSNNYVNCVYEDPRNGNLWIGTAKGLNYLNRTDNKIYSASTHADTVLKDISIFSVLVDSKNNRWVGTARGLFVYPDKSDKPVLRLRNTDPSLAGNVACLYEDSKKNVWAGTTFGLFVFDNKKKRFKKVGLNTPFVVSVLSVSEDSRRDIWVTSASGAFNFRNGQVRRYAVENNFLRSNKVHGLVEDEFGNMLFAVRDGGGLHYLDYQKNTITILANDIYNPSSISSGVLTAIYKDKFKNIWLGTWAKGLNFIDKNHKLFAHYKINFKSDGLRSNNVRTAFQDSDGDIWIGTKDEGYLSKFNPEKGTFTHYDGMLINPRSAQNFFVLSIAEAKPGLLLIGTHEGGLIIFDKKNGRFVKYLNNPKDKFSLANNMVPGVFKDRYNKIWVASIRRLQTFDLKSGKFNLVDGIDYVKCFYDYSPNEIYFGGRRGLFHYNRKTGEIIRFHKENNNLNSGALPDITGIVKGADGNLWLTTVGRGLMQFNPRTKQFKSYTVDEGLPSNIICGIQTDNKGNLWMSSSNGLSKFSLSTRKFRNYYVSEGLQGNEFEKYVSYKTKDGHIIFGGSNGFNYFYPDSIKDNRVIPKVVITDFKIFNQPVKVNEDNSPLKESISTTRKLVLNYKQSVITFEFAALNFSSPVYNQYAYKLEPLEKEWNYIGVRNIASYSSLPAGTYKFKVKASNNDGLWNDVPTTLEIKVLPPPWKSWWAYLFYFSVLGGIIYLWLRYKNFQTQLHIAQLEQNKLQELHAIKSQFFTNISHEFKTPLTMILSPLNKLMRIAQNEDERKHLGYIKRNALRLQKLINQLMELKSIDNDTVAPHYIKGDIVAFVIDLTQVFEPLAEEHNIRIDCRKPKSIITYFDSDKIEKIFYNLLSNAVKFTPDGGIIEVSVERKSVFSVGDTSFDTPVLQFRVRNTGSKIAAHQLPHIFENYYHIDRPSSLVQPNTGIGLAFTKELVELLGGSIGAESDDEWTSFTVNIPEVKTLEQDMGVKPDLNADRFVYSQQLLEILKFEKETIEPKDVNEKAPSVLLVEDNKELRELLFNALAKEYKVTVACDGYAGLQLAKKIHPVLIISDIVMPRLSGVELCREIKQNIEFNHIPVVLLTASNTDTQRLEGMESGADVYIEKPFDLEFFKLQVKNIIQTRKAQREAFAKKLSPEPEKVAANSANEEFVMKAIALVEKNMDNSEFDVDAFVKEMNMSRTALYQKIRSLTDLSINEFIINIRLKRAAHLLKTSDHTVSEIAFKVGFNSPSYFGICFKRNFKISPTAFIEQFKEPVL</sequence>
<dbReference type="EMBL" id="JBHUHZ010000001">
    <property type="protein sequence ID" value="MFD2162336.1"/>
    <property type="molecule type" value="Genomic_DNA"/>
</dbReference>
<evidence type="ECO:0000256" key="3">
    <source>
        <dbReference type="ARBA" id="ARBA00022553"/>
    </source>
</evidence>
<evidence type="ECO:0000259" key="10">
    <source>
        <dbReference type="PROSITE" id="PS50110"/>
    </source>
</evidence>
<dbReference type="PROSITE" id="PS01124">
    <property type="entry name" value="HTH_ARAC_FAMILY_2"/>
    <property type="match status" value="1"/>
</dbReference>
<feature type="domain" description="HTH araC/xylS-type" evidence="8">
    <location>
        <begin position="1250"/>
        <end position="1349"/>
    </location>
</feature>
<accession>A0ABW4ZKM5</accession>
<keyword evidence="6" id="KW-0804">Transcription</keyword>
<evidence type="ECO:0000313" key="12">
    <source>
        <dbReference type="Proteomes" id="UP001597387"/>
    </source>
</evidence>
<dbReference type="Proteomes" id="UP001597387">
    <property type="component" value="Unassembled WGS sequence"/>
</dbReference>
<dbReference type="Gene3D" id="3.40.50.2300">
    <property type="match status" value="1"/>
</dbReference>
<dbReference type="Gene3D" id="1.10.287.130">
    <property type="match status" value="1"/>
</dbReference>
<dbReference type="PROSITE" id="PS50110">
    <property type="entry name" value="RESPONSE_REGULATORY"/>
    <property type="match status" value="1"/>
</dbReference>
<feature type="domain" description="Histidine kinase" evidence="9">
    <location>
        <begin position="833"/>
        <end position="1058"/>
    </location>
</feature>
<gene>
    <name evidence="11" type="ORF">ACFSJU_08015</name>
</gene>
<dbReference type="PANTHER" id="PTHR43547">
    <property type="entry name" value="TWO-COMPONENT HISTIDINE KINASE"/>
    <property type="match status" value="1"/>
</dbReference>
<name>A0ABW4ZKM5_9SPHI</name>
<dbReference type="EC" id="2.7.13.3" evidence="2"/>
<evidence type="ECO:0000256" key="4">
    <source>
        <dbReference type="ARBA" id="ARBA00023015"/>
    </source>
</evidence>
<dbReference type="SUPFAM" id="SSF52172">
    <property type="entry name" value="CheY-like"/>
    <property type="match status" value="1"/>
</dbReference>
<dbReference type="SMART" id="SM00387">
    <property type="entry name" value="HATPase_c"/>
    <property type="match status" value="1"/>
</dbReference>
<keyword evidence="4" id="KW-0805">Transcription regulation</keyword>
<organism evidence="11 12">
    <name type="scientific">Paradesertivirga mongoliensis</name>
    <dbReference type="NCBI Taxonomy" id="2100740"/>
    <lineage>
        <taxon>Bacteria</taxon>
        <taxon>Pseudomonadati</taxon>
        <taxon>Bacteroidota</taxon>
        <taxon>Sphingobacteriia</taxon>
        <taxon>Sphingobacteriales</taxon>
        <taxon>Sphingobacteriaceae</taxon>
        <taxon>Paradesertivirga</taxon>
    </lineage>
</organism>
<dbReference type="RefSeq" id="WP_255903817.1">
    <property type="nucleotide sequence ID" value="NZ_JAFMZO010000003.1"/>
</dbReference>
<dbReference type="InterPro" id="IPR013783">
    <property type="entry name" value="Ig-like_fold"/>
</dbReference>
<dbReference type="InterPro" id="IPR005467">
    <property type="entry name" value="His_kinase_dom"/>
</dbReference>
<dbReference type="SUPFAM" id="SSF63829">
    <property type="entry name" value="Calcium-dependent phosphotriesterase"/>
    <property type="match status" value="3"/>
</dbReference>
<dbReference type="SMART" id="SM00448">
    <property type="entry name" value="REC"/>
    <property type="match status" value="1"/>
</dbReference>
<dbReference type="Gene3D" id="2.130.10.10">
    <property type="entry name" value="YVTN repeat-like/Quinoprotein amine dehydrogenase"/>
    <property type="match status" value="2"/>
</dbReference>
<dbReference type="CDD" id="cd00082">
    <property type="entry name" value="HisKA"/>
    <property type="match status" value="1"/>
</dbReference>
<dbReference type="InterPro" id="IPR018062">
    <property type="entry name" value="HTH_AraC-typ_CS"/>
</dbReference>
<evidence type="ECO:0000259" key="9">
    <source>
        <dbReference type="PROSITE" id="PS50109"/>
    </source>
</evidence>
<evidence type="ECO:0000256" key="5">
    <source>
        <dbReference type="ARBA" id="ARBA00023125"/>
    </source>
</evidence>
<dbReference type="InterPro" id="IPR003594">
    <property type="entry name" value="HATPase_dom"/>
</dbReference>
<dbReference type="Pfam" id="PF02518">
    <property type="entry name" value="HATPase_c"/>
    <property type="match status" value="1"/>
</dbReference>
<dbReference type="InterPro" id="IPR015943">
    <property type="entry name" value="WD40/YVTN_repeat-like_dom_sf"/>
</dbReference>
<dbReference type="Gene3D" id="1.10.10.60">
    <property type="entry name" value="Homeodomain-like"/>
    <property type="match status" value="1"/>
</dbReference>
<evidence type="ECO:0000256" key="2">
    <source>
        <dbReference type="ARBA" id="ARBA00012438"/>
    </source>
</evidence>
<evidence type="ECO:0000313" key="11">
    <source>
        <dbReference type="EMBL" id="MFD2162336.1"/>
    </source>
</evidence>
<dbReference type="InterPro" id="IPR011006">
    <property type="entry name" value="CheY-like_superfamily"/>
</dbReference>
<dbReference type="SUPFAM" id="SSF55874">
    <property type="entry name" value="ATPase domain of HSP90 chaperone/DNA topoisomerase II/histidine kinase"/>
    <property type="match status" value="1"/>
</dbReference>
<protein>
    <recommendedName>
        <fullName evidence="2">histidine kinase</fullName>
        <ecNumber evidence="2">2.7.13.3</ecNumber>
    </recommendedName>
</protein>
<dbReference type="Gene3D" id="3.30.565.10">
    <property type="entry name" value="Histidine kinase-like ATPase, C-terminal domain"/>
    <property type="match status" value="1"/>
</dbReference>
<dbReference type="SUPFAM" id="SSF47384">
    <property type="entry name" value="Homodimeric domain of signal transducing histidine kinase"/>
    <property type="match status" value="1"/>
</dbReference>
<dbReference type="SMART" id="SM00342">
    <property type="entry name" value="HTH_ARAC"/>
    <property type="match status" value="1"/>
</dbReference>
<dbReference type="SMART" id="SM00388">
    <property type="entry name" value="HisKA"/>
    <property type="match status" value="1"/>
</dbReference>
<dbReference type="Pfam" id="PF00072">
    <property type="entry name" value="Response_reg"/>
    <property type="match status" value="1"/>
</dbReference>
<dbReference type="CDD" id="cd17574">
    <property type="entry name" value="REC_OmpR"/>
    <property type="match status" value="1"/>
</dbReference>
<dbReference type="SUPFAM" id="SSF46689">
    <property type="entry name" value="Homeodomain-like"/>
    <property type="match status" value="1"/>
</dbReference>
<proteinExistence type="predicted"/>
<dbReference type="InterPro" id="IPR011110">
    <property type="entry name" value="Reg_prop"/>
</dbReference>
<dbReference type="InterPro" id="IPR001789">
    <property type="entry name" value="Sig_transdc_resp-reg_receiver"/>
</dbReference>
<keyword evidence="3 7" id="KW-0597">Phosphoprotein</keyword>
<evidence type="ECO:0000256" key="1">
    <source>
        <dbReference type="ARBA" id="ARBA00000085"/>
    </source>
</evidence>
<feature type="modified residue" description="4-aspartylphosphate" evidence="7">
    <location>
        <position position="1151"/>
    </location>
</feature>
<evidence type="ECO:0000259" key="8">
    <source>
        <dbReference type="PROSITE" id="PS01124"/>
    </source>
</evidence>
<dbReference type="PANTHER" id="PTHR43547:SF2">
    <property type="entry name" value="HYBRID SIGNAL TRANSDUCTION HISTIDINE KINASE C"/>
    <property type="match status" value="1"/>
</dbReference>
<dbReference type="PROSITE" id="PS00041">
    <property type="entry name" value="HTH_ARAC_FAMILY_1"/>
    <property type="match status" value="1"/>
</dbReference>
<keyword evidence="5" id="KW-0238">DNA-binding</keyword>
<dbReference type="PROSITE" id="PS50109">
    <property type="entry name" value="HIS_KIN"/>
    <property type="match status" value="1"/>
</dbReference>
<dbReference type="Pfam" id="PF12833">
    <property type="entry name" value="HTH_18"/>
    <property type="match status" value="1"/>
</dbReference>
<dbReference type="InterPro" id="IPR003661">
    <property type="entry name" value="HisK_dim/P_dom"/>
</dbReference>
<dbReference type="Pfam" id="PF07494">
    <property type="entry name" value="Reg_prop"/>
    <property type="match status" value="3"/>
</dbReference>
<comment type="catalytic activity">
    <reaction evidence="1">
        <text>ATP + protein L-histidine = ADP + protein N-phospho-L-histidine.</text>
        <dbReference type="EC" id="2.7.13.3"/>
    </reaction>
</comment>
<dbReference type="InterPro" id="IPR018060">
    <property type="entry name" value="HTH_AraC"/>
</dbReference>
<dbReference type="Pfam" id="PF00512">
    <property type="entry name" value="HisKA"/>
    <property type="match status" value="1"/>
</dbReference>
<dbReference type="Gene3D" id="2.60.40.10">
    <property type="entry name" value="Immunoglobulins"/>
    <property type="match status" value="1"/>
</dbReference>
<dbReference type="InterPro" id="IPR009057">
    <property type="entry name" value="Homeodomain-like_sf"/>
</dbReference>
<evidence type="ECO:0000256" key="7">
    <source>
        <dbReference type="PROSITE-ProRule" id="PRU00169"/>
    </source>
</evidence>
<evidence type="ECO:0000256" key="6">
    <source>
        <dbReference type="ARBA" id="ARBA00023163"/>
    </source>
</evidence>